<proteinExistence type="predicted"/>
<dbReference type="AlphaFoldDB" id="A0A6B3C673"/>
<sequence length="133" mass="14977">MGNGSSHGENDGNAEQWPLLPDWMWDCTDCVRLYEEMRHVQAEVAGLTAEDASVDWDFTDSVLGTQIRLGRHLADTHAELLSPWDPGCATCAERQESLVKAEGRPDWMPAAVMNAEEHRARHLFVPPRLLRLL</sequence>
<comment type="caution">
    <text evidence="1">The sequence shown here is derived from an EMBL/GenBank/DDBJ whole genome shotgun (WGS) entry which is preliminary data.</text>
</comment>
<gene>
    <name evidence="1" type="ORF">G3I71_39085</name>
</gene>
<protein>
    <submittedName>
        <fullName evidence="1">Uncharacterized protein</fullName>
    </submittedName>
</protein>
<name>A0A6B3C673_9ACTN</name>
<dbReference type="RefSeq" id="WP_164322616.1">
    <property type="nucleotide sequence ID" value="NZ_JAAGLU010000046.1"/>
</dbReference>
<organism evidence="1">
    <name type="scientific">Streptomyces sp. SID12501</name>
    <dbReference type="NCBI Taxonomy" id="2706042"/>
    <lineage>
        <taxon>Bacteria</taxon>
        <taxon>Bacillati</taxon>
        <taxon>Actinomycetota</taxon>
        <taxon>Actinomycetes</taxon>
        <taxon>Kitasatosporales</taxon>
        <taxon>Streptomycetaceae</taxon>
        <taxon>Streptomyces</taxon>
    </lineage>
</organism>
<dbReference type="EMBL" id="JAAGLU010000046">
    <property type="protein sequence ID" value="NEC91670.1"/>
    <property type="molecule type" value="Genomic_DNA"/>
</dbReference>
<accession>A0A6B3C673</accession>
<reference evidence="1" key="1">
    <citation type="submission" date="2020-01" db="EMBL/GenBank/DDBJ databases">
        <title>Insect and environment-associated Actinomycetes.</title>
        <authorList>
            <person name="Currrie C."/>
            <person name="Chevrette M."/>
            <person name="Carlson C."/>
            <person name="Stubbendieck R."/>
            <person name="Wendt-Pienkowski E."/>
        </authorList>
    </citation>
    <scope>NUCLEOTIDE SEQUENCE</scope>
    <source>
        <strain evidence="1">SID12501</strain>
    </source>
</reference>
<evidence type="ECO:0000313" key="1">
    <source>
        <dbReference type="EMBL" id="NEC91670.1"/>
    </source>
</evidence>